<comment type="cofactor">
    <cofactor evidence="6">
        <name>Zn(2+)</name>
        <dbReference type="ChEBI" id="CHEBI:29105"/>
    </cofactor>
    <text evidence="6">Binds 1 zinc ion per subunit.</text>
</comment>
<dbReference type="OrthoDB" id="9810445at2"/>
<dbReference type="PROSITE" id="PS51257">
    <property type="entry name" value="PROKAR_LIPOPROTEIN"/>
    <property type="match status" value="1"/>
</dbReference>
<name>A0A540X0Y1_9BACT</name>
<dbReference type="GO" id="GO:0046872">
    <property type="term" value="F:metal ion binding"/>
    <property type="evidence" value="ECO:0007669"/>
    <property type="project" value="UniProtKB-KW"/>
</dbReference>
<dbReference type="Gene3D" id="3.30.2010.10">
    <property type="entry name" value="Metalloproteases ('zincins'), catalytic domain"/>
    <property type="match status" value="1"/>
</dbReference>
<sequence>MRAHWRTVALAGLGLLASSCKGVTWAQVAQKAGTVVNDSAAAKKERASCEKLDVEPTVTEEYAIGSAMAIHWVQGGGGLMAPTDGAKGTGVHDLHEYLNVVGKNLGAQSARPTLEWTFGVLNDDKNFNAVSTPGAYVFVTRKLLSELGNESQLAGVLAHEIAHVVLKHSIKQYNAAKVSLCKTAVTMEAGIPGSGGLIASTDSGGNLDLDGDSALLGSLTEKVIEFAESGNDKEQEYEADLLAAKMMLSAGYDPDEYIVLLRKTTDGSRLGSRHPNKADREKRLVAFLNGLKPSQGEFAELSLQGLRSPPLKPELVAALKSPSRGVAKDGK</sequence>
<keyword evidence="2" id="KW-0479">Metal-binding</keyword>
<organism evidence="8 9">
    <name type="scientific">Myxococcus llanfairpwllgwyngyllgogerychwyrndrobwllllantysiliogogogochensis</name>
    <dbReference type="NCBI Taxonomy" id="2590453"/>
    <lineage>
        <taxon>Bacteria</taxon>
        <taxon>Pseudomonadati</taxon>
        <taxon>Myxococcota</taxon>
        <taxon>Myxococcia</taxon>
        <taxon>Myxococcales</taxon>
        <taxon>Cystobacterineae</taxon>
        <taxon>Myxococcaceae</taxon>
        <taxon>Myxococcus</taxon>
    </lineage>
</organism>
<evidence type="ECO:0000313" key="8">
    <source>
        <dbReference type="EMBL" id="TQF14870.1"/>
    </source>
</evidence>
<dbReference type="Proteomes" id="UP000315369">
    <property type="component" value="Unassembled WGS sequence"/>
</dbReference>
<dbReference type="InterPro" id="IPR001915">
    <property type="entry name" value="Peptidase_M48"/>
</dbReference>
<dbReference type="EMBL" id="VIFM01000056">
    <property type="protein sequence ID" value="TQF14870.1"/>
    <property type="molecule type" value="Genomic_DNA"/>
</dbReference>
<dbReference type="PANTHER" id="PTHR22726">
    <property type="entry name" value="METALLOENDOPEPTIDASE OMA1"/>
    <property type="match status" value="1"/>
</dbReference>
<keyword evidence="4 6" id="KW-0862">Zinc</keyword>
<dbReference type="Pfam" id="PF01435">
    <property type="entry name" value="Peptidase_M48"/>
    <property type="match status" value="1"/>
</dbReference>
<dbReference type="PANTHER" id="PTHR22726:SF1">
    <property type="entry name" value="METALLOENDOPEPTIDASE OMA1, MITOCHONDRIAL"/>
    <property type="match status" value="1"/>
</dbReference>
<evidence type="ECO:0000256" key="1">
    <source>
        <dbReference type="ARBA" id="ARBA00022670"/>
    </source>
</evidence>
<evidence type="ECO:0000256" key="3">
    <source>
        <dbReference type="ARBA" id="ARBA00022801"/>
    </source>
</evidence>
<keyword evidence="9" id="KW-1185">Reference proteome</keyword>
<dbReference type="GO" id="GO:0016020">
    <property type="term" value="C:membrane"/>
    <property type="evidence" value="ECO:0007669"/>
    <property type="project" value="TreeGrafter"/>
</dbReference>
<feature type="domain" description="Peptidase M48" evidence="7">
    <location>
        <begin position="97"/>
        <end position="284"/>
    </location>
</feature>
<comment type="caution">
    <text evidence="8">The sequence shown here is derived from an EMBL/GenBank/DDBJ whole genome shotgun (WGS) entry which is preliminary data.</text>
</comment>
<evidence type="ECO:0000256" key="5">
    <source>
        <dbReference type="ARBA" id="ARBA00023049"/>
    </source>
</evidence>
<dbReference type="GO" id="GO:0051603">
    <property type="term" value="P:proteolysis involved in protein catabolic process"/>
    <property type="evidence" value="ECO:0007669"/>
    <property type="project" value="TreeGrafter"/>
</dbReference>
<keyword evidence="3 6" id="KW-0378">Hydrolase</keyword>
<dbReference type="AlphaFoldDB" id="A0A540X0Y1"/>
<gene>
    <name evidence="8" type="ORF">FJV41_16320</name>
</gene>
<comment type="similarity">
    <text evidence="6">Belongs to the peptidase M48 family.</text>
</comment>
<dbReference type="GO" id="GO:0004222">
    <property type="term" value="F:metalloendopeptidase activity"/>
    <property type="evidence" value="ECO:0007669"/>
    <property type="project" value="InterPro"/>
</dbReference>
<evidence type="ECO:0000259" key="7">
    <source>
        <dbReference type="Pfam" id="PF01435"/>
    </source>
</evidence>
<evidence type="ECO:0000256" key="6">
    <source>
        <dbReference type="RuleBase" id="RU003983"/>
    </source>
</evidence>
<keyword evidence="5 6" id="KW-0482">Metalloprotease</keyword>
<accession>A0A540X0Y1</accession>
<reference evidence="8 9" key="1">
    <citation type="submission" date="2019-06" db="EMBL/GenBank/DDBJ databases">
        <authorList>
            <person name="Livingstone P."/>
            <person name="Whitworth D."/>
        </authorList>
    </citation>
    <scope>NUCLEOTIDE SEQUENCE [LARGE SCALE GENOMIC DNA]</scope>
    <source>
        <strain evidence="8 9">AM401</strain>
    </source>
</reference>
<evidence type="ECO:0000256" key="2">
    <source>
        <dbReference type="ARBA" id="ARBA00022723"/>
    </source>
</evidence>
<proteinExistence type="inferred from homology"/>
<keyword evidence="1 6" id="KW-0645">Protease</keyword>
<dbReference type="RefSeq" id="WP_141643414.1">
    <property type="nucleotide sequence ID" value="NZ_VIFM01000056.1"/>
</dbReference>
<protein>
    <submittedName>
        <fullName evidence="8">M48 family metalloprotease</fullName>
    </submittedName>
</protein>
<evidence type="ECO:0000256" key="4">
    <source>
        <dbReference type="ARBA" id="ARBA00022833"/>
    </source>
</evidence>
<evidence type="ECO:0000313" key="9">
    <source>
        <dbReference type="Proteomes" id="UP000315369"/>
    </source>
</evidence>
<dbReference type="InterPro" id="IPR051156">
    <property type="entry name" value="Mito/Outer_Membr_Metalloprot"/>
</dbReference>